<evidence type="ECO:0000313" key="3">
    <source>
        <dbReference type="Proteomes" id="UP000005324"/>
    </source>
</evidence>
<protein>
    <recommendedName>
        <fullName evidence="4">DUF1275 domain-containing protein</fullName>
    </recommendedName>
</protein>
<feature type="transmembrane region" description="Helical" evidence="1">
    <location>
        <begin position="197"/>
        <end position="215"/>
    </location>
</feature>
<proteinExistence type="predicted"/>
<evidence type="ECO:0000313" key="2">
    <source>
        <dbReference type="EMBL" id="EFH11356.1"/>
    </source>
</evidence>
<dbReference type="AlphaFoldDB" id="D5RMW3"/>
<feature type="transmembrane region" description="Helical" evidence="1">
    <location>
        <begin position="63"/>
        <end position="90"/>
    </location>
</feature>
<feature type="transmembrane region" description="Helical" evidence="1">
    <location>
        <begin position="129"/>
        <end position="148"/>
    </location>
</feature>
<dbReference type="Pfam" id="PF06912">
    <property type="entry name" value="DUF1275"/>
    <property type="match status" value="1"/>
</dbReference>
<dbReference type="Proteomes" id="UP000005324">
    <property type="component" value="Unassembled WGS sequence"/>
</dbReference>
<keyword evidence="1" id="KW-0472">Membrane</keyword>
<dbReference type="PANTHER" id="PTHR37314">
    <property type="entry name" value="SLR0142 PROTEIN"/>
    <property type="match status" value="1"/>
</dbReference>
<dbReference type="EMBL" id="ADVL01000419">
    <property type="protein sequence ID" value="EFH11356.1"/>
    <property type="molecule type" value="Genomic_DNA"/>
</dbReference>
<keyword evidence="1" id="KW-1133">Transmembrane helix</keyword>
<reference evidence="2 3" key="1">
    <citation type="submission" date="2010-04" db="EMBL/GenBank/DDBJ databases">
        <authorList>
            <person name="Qin X."/>
            <person name="Bachman B."/>
            <person name="Battles P."/>
            <person name="Bell A."/>
            <person name="Bess C."/>
            <person name="Bickham C."/>
            <person name="Chaboub L."/>
            <person name="Chen D."/>
            <person name="Coyle M."/>
            <person name="Deiros D.R."/>
            <person name="Dinh H."/>
            <person name="Forbes L."/>
            <person name="Fowler G."/>
            <person name="Francisco L."/>
            <person name="Fu Q."/>
            <person name="Gubbala S."/>
            <person name="Hale W."/>
            <person name="Han Y."/>
            <person name="Hemphill L."/>
            <person name="Highlander S.K."/>
            <person name="Hirani K."/>
            <person name="Hogues M."/>
            <person name="Jackson L."/>
            <person name="Jakkamsetti A."/>
            <person name="Javaid M."/>
            <person name="Jiang H."/>
            <person name="Korchina V."/>
            <person name="Kovar C."/>
            <person name="Lara F."/>
            <person name="Lee S."/>
            <person name="Mata R."/>
            <person name="Mathew T."/>
            <person name="Moen C."/>
            <person name="Morales K."/>
            <person name="Munidasa M."/>
            <person name="Nazareth L."/>
            <person name="Ngo R."/>
            <person name="Nguyen L."/>
            <person name="Okwuonu G."/>
            <person name="Ongeri F."/>
            <person name="Patil S."/>
            <person name="Petrosino J."/>
            <person name="Pham C."/>
            <person name="Pham P."/>
            <person name="Pu L.-L."/>
            <person name="Puazo M."/>
            <person name="Raj R."/>
            <person name="Reid J."/>
            <person name="Rouhana J."/>
            <person name="Saada N."/>
            <person name="Shang Y."/>
            <person name="Simmons D."/>
            <person name="Thornton R."/>
            <person name="Warren J."/>
            <person name="Weissenberger G."/>
            <person name="Zhang J."/>
            <person name="Zhang L."/>
            <person name="Zhou C."/>
            <person name="Zhu D."/>
            <person name="Muzny D."/>
            <person name="Worley K."/>
            <person name="Gibbs R."/>
        </authorList>
    </citation>
    <scope>NUCLEOTIDE SEQUENCE [LARGE SCALE GENOMIC DNA]</scope>
    <source>
        <strain evidence="2 3">ATCC 49957</strain>
    </source>
</reference>
<accession>D5RMW3</accession>
<comment type="caution">
    <text evidence="2">The sequence shown here is derived from an EMBL/GenBank/DDBJ whole genome shotgun (WGS) entry which is preliminary data.</text>
</comment>
<dbReference type="PANTHER" id="PTHR37314:SF4">
    <property type="entry name" value="UPF0700 TRANSMEMBRANE PROTEIN YOAK"/>
    <property type="match status" value="1"/>
</dbReference>
<feature type="transmembrane region" description="Helical" evidence="1">
    <location>
        <begin position="24"/>
        <end position="43"/>
    </location>
</feature>
<gene>
    <name evidence="2" type="ORF">HMPREF0731_2424</name>
</gene>
<dbReference type="OrthoDB" id="270162at2"/>
<keyword evidence="1" id="KW-0812">Transmembrane</keyword>
<name>D5RMW3_9PROT</name>
<evidence type="ECO:0000256" key="1">
    <source>
        <dbReference type="SAM" id="Phobius"/>
    </source>
</evidence>
<keyword evidence="3" id="KW-1185">Reference proteome</keyword>
<dbReference type="HOGENOM" id="CLU_073333_0_0_5"/>
<evidence type="ECO:0008006" key="4">
    <source>
        <dbReference type="Google" id="ProtNLM"/>
    </source>
</evidence>
<dbReference type="RefSeq" id="WP_007005354.1">
    <property type="nucleotide sequence ID" value="NZ_GG770782.1"/>
</dbReference>
<organism evidence="2 3">
    <name type="scientific">Pseudoroseomonas cervicalis ATCC 49957</name>
    <dbReference type="NCBI Taxonomy" id="525371"/>
    <lineage>
        <taxon>Bacteria</taxon>
        <taxon>Pseudomonadati</taxon>
        <taxon>Pseudomonadota</taxon>
        <taxon>Alphaproteobacteria</taxon>
        <taxon>Acetobacterales</taxon>
        <taxon>Roseomonadaceae</taxon>
        <taxon>Roseomonas</taxon>
    </lineage>
</organism>
<dbReference type="InterPro" id="IPR010699">
    <property type="entry name" value="DUF1275"/>
</dbReference>
<sequence>MRDTPRRPPLLPRRPFAHLSERRFGLALAFVAGAINAGGLMLVGHYTSHMSGYVSALADDLALGAFAAVMAGLAALLPFLGGAALSAMLINWGRRRGHASPYALPLRLEAALLLGFGLLGAAFQGAALVVVPAVPLLCFLMGLQNATITKISGARIRTTHVTGIVTDLGIELGKLAYWNRLGGPQDALFVRADRAKIRLLAGLLGGFFLGGLLGALGFGHLGFASCLPLAALLLWLAETRILPGS</sequence>
<feature type="transmembrane region" description="Helical" evidence="1">
    <location>
        <begin position="102"/>
        <end position="123"/>
    </location>
</feature>